<dbReference type="EC" id="3.2.1.8" evidence="3 9"/>
<dbReference type="PANTHER" id="PTHR46828:SF2">
    <property type="entry name" value="ENDO-1,4-BETA-XYLANASE A-RELATED"/>
    <property type="match status" value="1"/>
</dbReference>
<keyword evidence="4 9" id="KW-0858">Xylan degradation</keyword>
<evidence type="ECO:0000256" key="7">
    <source>
        <dbReference type="ARBA" id="ARBA00023295"/>
    </source>
</evidence>
<feature type="region of interest" description="Disordered" evidence="10">
    <location>
        <begin position="429"/>
        <end position="451"/>
    </location>
</feature>
<feature type="active site" description="Proton donor" evidence="9">
    <location>
        <position position="243"/>
    </location>
</feature>
<reference evidence="14 15" key="1">
    <citation type="submission" date="2013-06" db="EMBL/GenBank/DDBJ databases">
        <title>Rumen cellulosomics: divergent fiber-degrading strategies revealed by comparative genome-wide analysis of six Ruminococcal strains.</title>
        <authorList>
            <person name="Dassa B."/>
            <person name="Borovok I."/>
            <person name="Lamed R."/>
            <person name="Flint H."/>
            <person name="Yeoman C.J."/>
            <person name="White B."/>
            <person name="Bayer E.A."/>
        </authorList>
    </citation>
    <scope>NUCLEOTIDE SEQUENCE [LARGE SCALE GENOMIC DNA]</scope>
    <source>
        <strain evidence="14 15">SY3</strain>
    </source>
</reference>
<comment type="catalytic activity">
    <reaction evidence="1 9">
        <text>Endohydrolysis of (1-&gt;4)-beta-D-xylosidic linkages in xylans.</text>
        <dbReference type="EC" id="3.2.1.8"/>
    </reaction>
</comment>
<evidence type="ECO:0000256" key="8">
    <source>
        <dbReference type="ARBA" id="ARBA00023326"/>
    </source>
</evidence>
<dbReference type="Gene3D" id="2.60.120.180">
    <property type="match status" value="1"/>
</dbReference>
<keyword evidence="6 9" id="KW-0119">Carbohydrate metabolism</keyword>
<dbReference type="InterPro" id="IPR001137">
    <property type="entry name" value="Glyco_hydro_11"/>
</dbReference>
<organism evidence="14 15">
    <name type="scientific">Ruminococcus albus SY3</name>
    <dbReference type="NCBI Taxonomy" id="1341156"/>
    <lineage>
        <taxon>Bacteria</taxon>
        <taxon>Bacillati</taxon>
        <taxon>Bacillota</taxon>
        <taxon>Clostridia</taxon>
        <taxon>Eubacteriales</taxon>
        <taxon>Oscillospiraceae</taxon>
        <taxon>Ruminococcus</taxon>
    </lineage>
</organism>
<comment type="similarity">
    <text evidence="9">Belongs to the glycosyl hydrolase 11 (cellulase G) family.</text>
</comment>
<proteinExistence type="inferred from homology"/>
<gene>
    <name evidence="14" type="ORF">RASY3_12200</name>
</gene>
<evidence type="ECO:0000256" key="3">
    <source>
        <dbReference type="ARBA" id="ARBA00012590"/>
    </source>
</evidence>
<dbReference type="InterPro" id="IPR018208">
    <property type="entry name" value="GH11_AS_1"/>
</dbReference>
<feature type="chain" id="PRO_5039585545" description="endo-1,4-beta-xylanase" evidence="11">
    <location>
        <begin position="29"/>
        <end position="680"/>
    </location>
</feature>
<dbReference type="Gene3D" id="3.20.20.370">
    <property type="entry name" value="Glycoside hydrolase/deacetylase"/>
    <property type="match status" value="1"/>
</dbReference>
<sequence length="680" mass="74658">MKNNFKLRFMAGLAAVMCLAGMMSSCGNSGGDSSSKKTADSSKSESNEKTQDGKVFMENTTGTSDGYSYELWKDKGDTKMTITEGGTFSCEWSNINNALFRRGQKFDCTKTYKDLGNITIKYGVDYQPNGNSYMCVYGWTRDPLVEYYIVETWGSWRPPGAPEALGTVTVDGATYDVYKTTRYEQPSIDGTKTFDQYWSVRQDKPQGDGTKIEGTISVSKHFDAWEQLGLQLGNMYEVALNIEGYQSEGQATIYQNELTIDGNYSADPAPVVTKNGGGNDDKPEDPADGAGFFTSDFESDESGWTQRGSSTVAQTTDEASEGKGSLFVSGRTDNWNGAAIMLNSEVFKQGGTYSFKTDAMQKSGEDATLKFTMQYTGSDGDHYDQIAQQTAPSGEWVTLEGDYTVPDDATNLILYVESPDSLTDFYIDNASGIGDGSEPTPSTSDKKDDTEYTFSDPVAITNTADIAWIDKDKPMVAISFDDGASATKKTDPAYRIIDTMADNGFHATFFYVGNWIKTEEQVKYAHEKGMEIANHTTTHPYLSKLKPAEIRDEYEKCREKLKGIIGEEPSAVLRLPYLDGGGDTTKTLNDVALISCAVDTKDWNNATADNIVDTIKKAKENGSLDGAIVLCHENYEATAEAMEEVVPWLKEEGWQVVTVSELFAANSKELMGGKVYTKLS</sequence>
<dbReference type="PROSITE" id="PS00776">
    <property type="entry name" value="GH11_1"/>
    <property type="match status" value="1"/>
</dbReference>
<evidence type="ECO:0000256" key="11">
    <source>
        <dbReference type="SAM" id="SignalP"/>
    </source>
</evidence>
<evidence type="ECO:0000259" key="13">
    <source>
        <dbReference type="PROSITE" id="PS51761"/>
    </source>
</evidence>
<keyword evidence="5 9" id="KW-0378">Hydrolase</keyword>
<evidence type="ECO:0000259" key="12">
    <source>
        <dbReference type="PROSITE" id="PS51677"/>
    </source>
</evidence>
<dbReference type="InterPro" id="IPR011330">
    <property type="entry name" value="Glyco_hydro/deAcase_b/a-brl"/>
</dbReference>
<dbReference type="SUPFAM" id="SSF49899">
    <property type="entry name" value="Concanavalin A-like lectins/glucanases"/>
    <property type="match status" value="1"/>
</dbReference>
<dbReference type="GO" id="GO:0031176">
    <property type="term" value="F:endo-1,4-beta-xylanase activity"/>
    <property type="evidence" value="ECO:0007669"/>
    <property type="project" value="UniProtKB-UniRule"/>
</dbReference>
<dbReference type="PROSITE" id="PS51761">
    <property type="entry name" value="GH11_3"/>
    <property type="match status" value="1"/>
</dbReference>
<dbReference type="PANTHER" id="PTHR46828">
    <property type="entry name" value="ENDO-1,4-BETA-XYLANASE A-RELATED"/>
    <property type="match status" value="1"/>
</dbReference>
<evidence type="ECO:0000313" key="15">
    <source>
        <dbReference type="Proteomes" id="UP000021369"/>
    </source>
</evidence>
<keyword evidence="15" id="KW-1185">Reference proteome</keyword>
<feature type="active site" description="Nucleophile" evidence="9">
    <location>
        <position position="146"/>
    </location>
</feature>
<dbReference type="InterPro" id="IPR008979">
    <property type="entry name" value="Galactose-bd-like_sf"/>
</dbReference>
<keyword evidence="7 9" id="KW-0326">Glycosidase</keyword>
<dbReference type="RefSeq" id="WP_037288517.1">
    <property type="nucleotide sequence ID" value="NZ_JEOB01000003.1"/>
</dbReference>
<evidence type="ECO:0000256" key="4">
    <source>
        <dbReference type="ARBA" id="ARBA00022651"/>
    </source>
</evidence>
<feature type="compositionally biased region" description="Basic and acidic residues" evidence="10">
    <location>
        <begin position="34"/>
        <end position="52"/>
    </location>
</feature>
<dbReference type="InterPro" id="IPR013320">
    <property type="entry name" value="ConA-like_dom_sf"/>
</dbReference>
<dbReference type="PRINTS" id="PR00911">
    <property type="entry name" value="GLHYDRLASE11"/>
</dbReference>
<dbReference type="EMBL" id="JEOB01000003">
    <property type="protein sequence ID" value="EXM39050.1"/>
    <property type="molecule type" value="Genomic_DNA"/>
</dbReference>
<name>A0A011WPY7_RUMAL</name>
<keyword evidence="11" id="KW-0732">Signal</keyword>
<dbReference type="SUPFAM" id="SSF88713">
    <property type="entry name" value="Glycoside hydrolase/deacetylase"/>
    <property type="match status" value="1"/>
</dbReference>
<feature type="region of interest" description="Disordered" evidence="10">
    <location>
        <begin position="28"/>
        <end position="61"/>
    </location>
</feature>
<feature type="signal peptide" evidence="11">
    <location>
        <begin position="1"/>
        <end position="28"/>
    </location>
</feature>
<feature type="region of interest" description="Disordered" evidence="10">
    <location>
        <begin position="265"/>
        <end position="326"/>
    </location>
</feature>
<feature type="compositionally biased region" description="Polar residues" evidence="10">
    <location>
        <begin position="302"/>
        <end position="317"/>
    </location>
</feature>
<dbReference type="OrthoDB" id="9806342at2"/>
<dbReference type="AlphaFoldDB" id="A0A011WPY7"/>
<evidence type="ECO:0000256" key="9">
    <source>
        <dbReference type="PROSITE-ProRule" id="PRU01097"/>
    </source>
</evidence>
<dbReference type="InterPro" id="IPR033123">
    <property type="entry name" value="GH11_dom"/>
</dbReference>
<dbReference type="PATRIC" id="fig|1341156.4.peg.2379"/>
<dbReference type="PROSITE" id="PS51677">
    <property type="entry name" value="NODB"/>
    <property type="match status" value="1"/>
</dbReference>
<evidence type="ECO:0000256" key="6">
    <source>
        <dbReference type="ARBA" id="ARBA00023277"/>
    </source>
</evidence>
<dbReference type="InterPro" id="IPR002509">
    <property type="entry name" value="NODB_dom"/>
</dbReference>
<evidence type="ECO:0000313" key="14">
    <source>
        <dbReference type="EMBL" id="EXM39050.1"/>
    </source>
</evidence>
<protein>
    <recommendedName>
        <fullName evidence="3 9">endo-1,4-beta-xylanase</fullName>
        <ecNumber evidence="3 9">3.2.1.8</ecNumber>
    </recommendedName>
</protein>
<dbReference type="InterPro" id="IPR003305">
    <property type="entry name" value="CenC_carb-bd"/>
</dbReference>
<feature type="domain" description="NodB homology" evidence="12">
    <location>
        <begin position="474"/>
        <end position="657"/>
    </location>
</feature>
<feature type="domain" description="GH11" evidence="13">
    <location>
        <begin position="55"/>
        <end position="256"/>
    </location>
</feature>
<comment type="caution">
    <text evidence="14">The sequence shown here is derived from an EMBL/GenBank/DDBJ whole genome shotgun (WGS) entry which is preliminary data.</text>
</comment>
<dbReference type="Gene3D" id="2.60.120.260">
    <property type="entry name" value="Galactose-binding domain-like"/>
    <property type="match status" value="1"/>
</dbReference>
<keyword evidence="8 9" id="KW-0624">Polysaccharide degradation</keyword>
<dbReference type="UniPathway" id="UPA00114"/>
<comment type="pathway">
    <text evidence="2 9">Glycan degradation; xylan degradation.</text>
</comment>
<dbReference type="PROSITE" id="PS51257">
    <property type="entry name" value="PROKAR_LIPOPROTEIN"/>
    <property type="match status" value="1"/>
</dbReference>
<evidence type="ECO:0000256" key="10">
    <source>
        <dbReference type="SAM" id="MobiDB-lite"/>
    </source>
</evidence>
<evidence type="ECO:0000256" key="2">
    <source>
        <dbReference type="ARBA" id="ARBA00004851"/>
    </source>
</evidence>
<dbReference type="Pfam" id="PF00457">
    <property type="entry name" value="Glyco_hydro_11"/>
    <property type="match status" value="1"/>
</dbReference>
<accession>A0A011WPY7</accession>
<dbReference type="Pfam" id="PF01522">
    <property type="entry name" value="Polysacc_deac_1"/>
    <property type="match status" value="1"/>
</dbReference>
<dbReference type="Pfam" id="PF02018">
    <property type="entry name" value="CBM_4_9"/>
    <property type="match status" value="1"/>
</dbReference>
<dbReference type="GO" id="GO:0045493">
    <property type="term" value="P:xylan catabolic process"/>
    <property type="evidence" value="ECO:0007669"/>
    <property type="project" value="UniProtKB-UniRule"/>
</dbReference>
<evidence type="ECO:0000256" key="1">
    <source>
        <dbReference type="ARBA" id="ARBA00000681"/>
    </source>
</evidence>
<evidence type="ECO:0000256" key="5">
    <source>
        <dbReference type="ARBA" id="ARBA00022801"/>
    </source>
</evidence>
<dbReference type="Proteomes" id="UP000021369">
    <property type="component" value="Unassembled WGS sequence"/>
</dbReference>
<dbReference type="SUPFAM" id="SSF49785">
    <property type="entry name" value="Galactose-binding domain-like"/>
    <property type="match status" value="1"/>
</dbReference>
<dbReference type="InterPro" id="IPR013319">
    <property type="entry name" value="GH11/12"/>
</dbReference>
<dbReference type="GO" id="GO:0016810">
    <property type="term" value="F:hydrolase activity, acting on carbon-nitrogen (but not peptide) bonds"/>
    <property type="evidence" value="ECO:0007669"/>
    <property type="project" value="InterPro"/>
</dbReference>